<evidence type="ECO:0000313" key="2">
    <source>
        <dbReference type="EMBL" id="GGV09453.1"/>
    </source>
</evidence>
<dbReference type="EMBL" id="BMTD01000013">
    <property type="protein sequence ID" value="GGV09453.1"/>
    <property type="molecule type" value="Genomic_DNA"/>
</dbReference>
<feature type="region of interest" description="Disordered" evidence="1">
    <location>
        <begin position="1"/>
        <end position="85"/>
    </location>
</feature>
<sequence>MAMACRQLPITSPKMRTGTPAARRWAATDSPYGPAPITTTGRPARPFDSPSVTRRWPGNDCVMRPPTDSRADFPESAQHFGKRAG</sequence>
<dbReference type="AlphaFoldDB" id="A0A918IGZ8"/>
<reference evidence="2" key="1">
    <citation type="journal article" date="2014" name="Int. J. Syst. Evol. Microbiol.">
        <title>Complete genome sequence of Corynebacterium casei LMG S-19264T (=DSM 44701T), isolated from a smear-ripened cheese.</title>
        <authorList>
            <consortium name="US DOE Joint Genome Institute (JGI-PGF)"/>
            <person name="Walter F."/>
            <person name="Albersmeier A."/>
            <person name="Kalinowski J."/>
            <person name="Ruckert C."/>
        </authorList>
    </citation>
    <scope>NUCLEOTIDE SEQUENCE</scope>
    <source>
        <strain evidence="2">JCM 4369</strain>
    </source>
</reference>
<protein>
    <submittedName>
        <fullName evidence="2">Uncharacterized protein</fullName>
    </submittedName>
</protein>
<name>A0A918IGZ8_9ACTN</name>
<evidence type="ECO:0000313" key="3">
    <source>
        <dbReference type="Proteomes" id="UP000618795"/>
    </source>
</evidence>
<proteinExistence type="predicted"/>
<accession>A0A918IGZ8</accession>
<keyword evidence="3" id="KW-1185">Reference proteome</keyword>
<evidence type="ECO:0000256" key="1">
    <source>
        <dbReference type="SAM" id="MobiDB-lite"/>
    </source>
</evidence>
<reference evidence="2" key="2">
    <citation type="submission" date="2020-09" db="EMBL/GenBank/DDBJ databases">
        <authorList>
            <person name="Sun Q."/>
            <person name="Ohkuma M."/>
        </authorList>
    </citation>
    <scope>NUCLEOTIDE SEQUENCE</scope>
    <source>
        <strain evidence="2">JCM 4369</strain>
    </source>
</reference>
<dbReference type="Proteomes" id="UP000618795">
    <property type="component" value="Unassembled WGS sequence"/>
</dbReference>
<comment type="caution">
    <text evidence="2">The sequence shown here is derived from an EMBL/GenBank/DDBJ whole genome shotgun (WGS) entry which is preliminary data.</text>
</comment>
<gene>
    <name evidence="2" type="ORF">GCM10010260_54740</name>
</gene>
<organism evidence="2 3">
    <name type="scientific">Streptomyces filipinensis</name>
    <dbReference type="NCBI Taxonomy" id="66887"/>
    <lineage>
        <taxon>Bacteria</taxon>
        <taxon>Bacillati</taxon>
        <taxon>Actinomycetota</taxon>
        <taxon>Actinomycetes</taxon>
        <taxon>Kitasatosporales</taxon>
        <taxon>Streptomycetaceae</taxon>
        <taxon>Streptomyces</taxon>
    </lineage>
</organism>